<evidence type="ECO:0000313" key="2">
    <source>
        <dbReference type="Proteomes" id="UP001497680"/>
    </source>
</evidence>
<accession>A0ACC0DER6</accession>
<dbReference type="Proteomes" id="UP001497680">
    <property type="component" value="Unassembled WGS sequence"/>
</dbReference>
<sequence length="129" mass="14369">MPADDYASVGGGGALKLKGGKVQKNKKKKKSKAPNLEQSLSAGDDSAPRETDRTPRDDSKDVDEGTVTEHKTEAERRHEEANRKKMMKMLEDPKLASEFRKTHKERVEGLNTYLSKLSEHHDMPKIGPG</sequence>
<gene>
    <name evidence="1" type="ORF">F4821DRAFT_13398</name>
</gene>
<evidence type="ECO:0000313" key="1">
    <source>
        <dbReference type="EMBL" id="KAI6090955.1"/>
    </source>
</evidence>
<keyword evidence="2" id="KW-1185">Reference proteome</keyword>
<protein>
    <submittedName>
        <fullName evidence="1">DUF1754-domain-containing protein</fullName>
    </submittedName>
</protein>
<organism evidence="1 2">
    <name type="scientific">Hypoxylon rubiginosum</name>
    <dbReference type="NCBI Taxonomy" id="110542"/>
    <lineage>
        <taxon>Eukaryota</taxon>
        <taxon>Fungi</taxon>
        <taxon>Dikarya</taxon>
        <taxon>Ascomycota</taxon>
        <taxon>Pezizomycotina</taxon>
        <taxon>Sordariomycetes</taxon>
        <taxon>Xylariomycetidae</taxon>
        <taxon>Xylariales</taxon>
        <taxon>Hypoxylaceae</taxon>
        <taxon>Hypoxylon</taxon>
    </lineage>
</organism>
<dbReference type="EMBL" id="MU394289">
    <property type="protein sequence ID" value="KAI6090955.1"/>
    <property type="molecule type" value="Genomic_DNA"/>
</dbReference>
<proteinExistence type="predicted"/>
<reference evidence="1 2" key="1">
    <citation type="journal article" date="2022" name="New Phytol.">
        <title>Ecological generalism drives hyperdiversity of secondary metabolite gene clusters in xylarialean endophytes.</title>
        <authorList>
            <person name="Franco M.E.E."/>
            <person name="Wisecaver J.H."/>
            <person name="Arnold A.E."/>
            <person name="Ju Y.M."/>
            <person name="Slot J.C."/>
            <person name="Ahrendt S."/>
            <person name="Moore L.P."/>
            <person name="Eastman K.E."/>
            <person name="Scott K."/>
            <person name="Konkel Z."/>
            <person name="Mondo S.J."/>
            <person name="Kuo A."/>
            <person name="Hayes R.D."/>
            <person name="Haridas S."/>
            <person name="Andreopoulos B."/>
            <person name="Riley R."/>
            <person name="LaButti K."/>
            <person name="Pangilinan J."/>
            <person name="Lipzen A."/>
            <person name="Amirebrahimi M."/>
            <person name="Yan J."/>
            <person name="Adam C."/>
            <person name="Keymanesh K."/>
            <person name="Ng V."/>
            <person name="Louie K."/>
            <person name="Northen T."/>
            <person name="Drula E."/>
            <person name="Henrissat B."/>
            <person name="Hsieh H.M."/>
            <person name="Youens-Clark K."/>
            <person name="Lutzoni F."/>
            <person name="Miadlikowska J."/>
            <person name="Eastwood D.C."/>
            <person name="Hamelin R.C."/>
            <person name="Grigoriev I.V."/>
            <person name="U'Ren J.M."/>
        </authorList>
    </citation>
    <scope>NUCLEOTIDE SEQUENCE [LARGE SCALE GENOMIC DNA]</scope>
    <source>
        <strain evidence="1 2">ER1909</strain>
    </source>
</reference>
<name>A0ACC0DER6_9PEZI</name>
<comment type="caution">
    <text evidence="1">The sequence shown here is derived from an EMBL/GenBank/DDBJ whole genome shotgun (WGS) entry which is preliminary data.</text>
</comment>